<evidence type="ECO:0000313" key="5">
    <source>
        <dbReference type="EMBL" id="KAK4184128.1"/>
    </source>
</evidence>
<feature type="compositionally biased region" description="Low complexity" evidence="3">
    <location>
        <begin position="105"/>
        <end position="121"/>
    </location>
</feature>
<dbReference type="GO" id="GO:0005634">
    <property type="term" value="C:nucleus"/>
    <property type="evidence" value="ECO:0007669"/>
    <property type="project" value="TreeGrafter"/>
</dbReference>
<dbReference type="Pfam" id="PF02373">
    <property type="entry name" value="JmjC"/>
    <property type="match status" value="1"/>
</dbReference>
<keyword evidence="2" id="KW-0408">Iron</keyword>
<dbReference type="PANTHER" id="PTHR10694:SF33">
    <property type="entry name" value="LYSINE-SPECIFIC DEMETHYLASE 5"/>
    <property type="match status" value="1"/>
</dbReference>
<dbReference type="AlphaFoldDB" id="A0AAN6WL47"/>
<evidence type="ECO:0000259" key="4">
    <source>
        <dbReference type="PROSITE" id="PS51184"/>
    </source>
</evidence>
<accession>A0AAN6WL47</accession>
<proteinExistence type="predicted"/>
<dbReference type="PANTHER" id="PTHR10694">
    <property type="entry name" value="LYSINE-SPECIFIC DEMETHYLASE"/>
    <property type="match status" value="1"/>
</dbReference>
<protein>
    <recommendedName>
        <fullName evidence="4">JmjC domain-containing protein</fullName>
    </recommendedName>
</protein>
<evidence type="ECO:0000256" key="2">
    <source>
        <dbReference type="ARBA" id="ARBA00023004"/>
    </source>
</evidence>
<comment type="caution">
    <text evidence="5">The sequence shown here is derived from an EMBL/GenBank/DDBJ whole genome shotgun (WGS) entry which is preliminary data.</text>
</comment>
<dbReference type="GO" id="GO:0046872">
    <property type="term" value="F:metal ion binding"/>
    <property type="evidence" value="ECO:0007669"/>
    <property type="project" value="UniProtKB-KW"/>
</dbReference>
<organism evidence="5 6">
    <name type="scientific">Podospora australis</name>
    <dbReference type="NCBI Taxonomy" id="1536484"/>
    <lineage>
        <taxon>Eukaryota</taxon>
        <taxon>Fungi</taxon>
        <taxon>Dikarya</taxon>
        <taxon>Ascomycota</taxon>
        <taxon>Pezizomycotina</taxon>
        <taxon>Sordariomycetes</taxon>
        <taxon>Sordariomycetidae</taxon>
        <taxon>Sordariales</taxon>
        <taxon>Podosporaceae</taxon>
        <taxon>Podospora</taxon>
    </lineage>
</organism>
<dbReference type="InterPro" id="IPR003347">
    <property type="entry name" value="JmjC_dom"/>
</dbReference>
<dbReference type="SUPFAM" id="SSF51197">
    <property type="entry name" value="Clavaminate synthase-like"/>
    <property type="match status" value="1"/>
</dbReference>
<keyword evidence="1" id="KW-0479">Metal-binding</keyword>
<dbReference type="EMBL" id="MU864504">
    <property type="protein sequence ID" value="KAK4184128.1"/>
    <property type="molecule type" value="Genomic_DNA"/>
</dbReference>
<evidence type="ECO:0000256" key="1">
    <source>
        <dbReference type="ARBA" id="ARBA00022723"/>
    </source>
</evidence>
<feature type="domain" description="JmjC" evidence="4">
    <location>
        <begin position="266"/>
        <end position="454"/>
    </location>
</feature>
<name>A0AAN6WL47_9PEZI</name>
<sequence length="739" mass="83638">MLPNMEQLKAYLEDIQGELNVLRDLFHQSFQAQGFNENPLECPEQQHAHAQTRHANTQHKLQDDYTHAYFRAQGILEEFKKKIDALSHPFKGSRILEPRSTEPFTVETSTTEPSITTSSVTHPSLAKPPASGKRAVSFSHAPGTKLSATDSPATESLSTTDPHATNSSLTIESFVPGFILHLPDLSNRLVPKLQTFVRDSHFSGKVSVGDLGIAPSEIMRIVRSLDIQSVYEVRHSPEESNWHIYTEKMTRAVLPQITDSEQPPADTKQYLEDLYNSPQTDPIPYFIGELPDFRCCMKLRSWFPSGPEVSNLGTLPGISTLWGYAGEPGSGSAFHCEDAYLRSYNLTLIGWKIWIMINPHSTQDFEDLVQRSAGCDHNRCDQFVRHHAIMFPPSKLDEESIAYDIIITGPGDMVLTDRRQYHAVINCTSSFAVATNFVFADEDPVPPNVSFCTNDGLFPLRVTIPKVQPTRPPKRKHIKDSPQVATQRKRASLSKTSPRLIAERPVITPLTSMQLLADHTTNAATIREFMGMVCEWRSADNNLRQELSKLGTCQTDNLERLNVLETVRKSCAQKSRLFSLLETLASVYLFRSLKRQNGLRKDLISTEAINTLLNAQGCKRPTKANRRQLQRKLIIYRKWDQFCGSPPDYPFDGILCFVSPAFEEHKLLINSELSLLKEEDYKQFYQRIRGIAHGDRLCQVGKGFQEAVFMSQEFPKRPFEDKKWDSVQTSTLAELLQLL</sequence>
<dbReference type="GO" id="GO:0034647">
    <property type="term" value="F:histone H3K4me/H3K4me2/H3K4me3 demethylase activity"/>
    <property type="evidence" value="ECO:0007669"/>
    <property type="project" value="TreeGrafter"/>
</dbReference>
<feature type="compositionally biased region" description="Polar residues" evidence="3">
    <location>
        <begin position="146"/>
        <end position="166"/>
    </location>
</feature>
<dbReference type="SMART" id="SM00558">
    <property type="entry name" value="JmjC"/>
    <property type="match status" value="1"/>
</dbReference>
<dbReference type="GO" id="GO:0000785">
    <property type="term" value="C:chromatin"/>
    <property type="evidence" value="ECO:0007669"/>
    <property type="project" value="TreeGrafter"/>
</dbReference>
<evidence type="ECO:0000256" key="3">
    <source>
        <dbReference type="SAM" id="MobiDB-lite"/>
    </source>
</evidence>
<dbReference type="GO" id="GO:0006355">
    <property type="term" value="P:regulation of DNA-templated transcription"/>
    <property type="evidence" value="ECO:0007669"/>
    <property type="project" value="TreeGrafter"/>
</dbReference>
<reference evidence="5" key="1">
    <citation type="journal article" date="2023" name="Mol. Phylogenet. Evol.">
        <title>Genome-scale phylogeny and comparative genomics of the fungal order Sordariales.</title>
        <authorList>
            <person name="Hensen N."/>
            <person name="Bonometti L."/>
            <person name="Westerberg I."/>
            <person name="Brannstrom I.O."/>
            <person name="Guillou S."/>
            <person name="Cros-Aarteil S."/>
            <person name="Calhoun S."/>
            <person name="Haridas S."/>
            <person name="Kuo A."/>
            <person name="Mondo S."/>
            <person name="Pangilinan J."/>
            <person name="Riley R."/>
            <person name="LaButti K."/>
            <person name="Andreopoulos B."/>
            <person name="Lipzen A."/>
            <person name="Chen C."/>
            <person name="Yan M."/>
            <person name="Daum C."/>
            <person name="Ng V."/>
            <person name="Clum A."/>
            <person name="Steindorff A."/>
            <person name="Ohm R.A."/>
            <person name="Martin F."/>
            <person name="Silar P."/>
            <person name="Natvig D.O."/>
            <person name="Lalanne C."/>
            <person name="Gautier V."/>
            <person name="Ament-Velasquez S.L."/>
            <person name="Kruys A."/>
            <person name="Hutchinson M.I."/>
            <person name="Powell A.J."/>
            <person name="Barry K."/>
            <person name="Miller A.N."/>
            <person name="Grigoriev I.V."/>
            <person name="Debuchy R."/>
            <person name="Gladieux P."/>
            <person name="Hiltunen Thoren M."/>
            <person name="Johannesson H."/>
        </authorList>
    </citation>
    <scope>NUCLEOTIDE SEQUENCE</scope>
    <source>
        <strain evidence="5">PSN309</strain>
    </source>
</reference>
<dbReference type="Proteomes" id="UP001302126">
    <property type="component" value="Unassembled WGS sequence"/>
</dbReference>
<reference evidence="5" key="2">
    <citation type="submission" date="2023-05" db="EMBL/GenBank/DDBJ databases">
        <authorList>
            <consortium name="Lawrence Berkeley National Laboratory"/>
            <person name="Steindorff A."/>
            <person name="Hensen N."/>
            <person name="Bonometti L."/>
            <person name="Westerberg I."/>
            <person name="Brannstrom I.O."/>
            <person name="Guillou S."/>
            <person name="Cros-Aarteil S."/>
            <person name="Calhoun S."/>
            <person name="Haridas S."/>
            <person name="Kuo A."/>
            <person name="Mondo S."/>
            <person name="Pangilinan J."/>
            <person name="Riley R."/>
            <person name="Labutti K."/>
            <person name="Andreopoulos B."/>
            <person name="Lipzen A."/>
            <person name="Chen C."/>
            <person name="Yanf M."/>
            <person name="Daum C."/>
            <person name="Ng V."/>
            <person name="Clum A."/>
            <person name="Ohm R."/>
            <person name="Martin F."/>
            <person name="Silar P."/>
            <person name="Natvig D."/>
            <person name="Lalanne C."/>
            <person name="Gautier V."/>
            <person name="Ament-Velasquez S.L."/>
            <person name="Kruys A."/>
            <person name="Hutchinson M.I."/>
            <person name="Powell A.J."/>
            <person name="Barry K."/>
            <person name="Miller A.N."/>
            <person name="Grigoriev I.V."/>
            <person name="Debuchy R."/>
            <person name="Gladieux P."/>
            <person name="Thoren M.H."/>
            <person name="Johannesson H."/>
        </authorList>
    </citation>
    <scope>NUCLEOTIDE SEQUENCE</scope>
    <source>
        <strain evidence="5">PSN309</strain>
    </source>
</reference>
<feature type="region of interest" description="Disordered" evidence="3">
    <location>
        <begin position="96"/>
        <end position="166"/>
    </location>
</feature>
<dbReference type="Gene3D" id="2.60.120.650">
    <property type="entry name" value="Cupin"/>
    <property type="match status" value="1"/>
</dbReference>
<gene>
    <name evidence="5" type="ORF">QBC35DRAFT_506620</name>
</gene>
<keyword evidence="6" id="KW-1185">Reference proteome</keyword>
<feature type="region of interest" description="Disordered" evidence="3">
    <location>
        <begin position="468"/>
        <end position="495"/>
    </location>
</feature>
<dbReference type="PROSITE" id="PS51184">
    <property type="entry name" value="JMJC"/>
    <property type="match status" value="1"/>
</dbReference>
<evidence type="ECO:0000313" key="6">
    <source>
        <dbReference type="Proteomes" id="UP001302126"/>
    </source>
</evidence>